<protein>
    <recommendedName>
        <fullName evidence="3">DUF7794 domain-containing protein</fullName>
    </recommendedName>
</protein>
<dbReference type="AlphaFoldDB" id="A0A9Q0FPC6"/>
<dbReference type="OrthoDB" id="1928130at2759"/>
<feature type="domain" description="DUF7794" evidence="3">
    <location>
        <begin position="28"/>
        <end position="251"/>
    </location>
</feature>
<evidence type="ECO:0000313" key="4">
    <source>
        <dbReference type="EMBL" id="KAJ4835180.1"/>
    </source>
</evidence>
<dbReference type="Proteomes" id="UP001141552">
    <property type="component" value="Unassembled WGS sequence"/>
</dbReference>
<dbReference type="GO" id="GO:0012505">
    <property type="term" value="C:endomembrane system"/>
    <property type="evidence" value="ECO:0007669"/>
    <property type="project" value="TreeGrafter"/>
</dbReference>
<feature type="chain" id="PRO_5040115191" description="DUF7794 domain-containing protein" evidence="2">
    <location>
        <begin position="25"/>
        <end position="400"/>
    </location>
</feature>
<feature type="transmembrane region" description="Helical" evidence="1">
    <location>
        <begin position="363"/>
        <end position="383"/>
    </location>
</feature>
<feature type="domain" description="DUF7794" evidence="3">
    <location>
        <begin position="270"/>
        <end position="316"/>
    </location>
</feature>
<feature type="signal peptide" evidence="2">
    <location>
        <begin position="1"/>
        <end position="24"/>
    </location>
</feature>
<reference evidence="4" key="1">
    <citation type="submission" date="2022-02" db="EMBL/GenBank/DDBJ databases">
        <authorList>
            <person name="Henning P.M."/>
            <person name="McCubbin A.G."/>
            <person name="Shore J.S."/>
        </authorList>
    </citation>
    <scope>NUCLEOTIDE SEQUENCE</scope>
    <source>
        <strain evidence="4">F60SS</strain>
        <tissue evidence="4">Leaves</tissue>
    </source>
</reference>
<evidence type="ECO:0000313" key="5">
    <source>
        <dbReference type="Proteomes" id="UP001141552"/>
    </source>
</evidence>
<comment type="caution">
    <text evidence="4">The sequence shown here is derived from an EMBL/GenBank/DDBJ whole genome shotgun (WGS) entry which is preliminary data.</text>
</comment>
<proteinExistence type="predicted"/>
<dbReference type="EMBL" id="JAKUCV010004504">
    <property type="protein sequence ID" value="KAJ4835180.1"/>
    <property type="molecule type" value="Genomic_DNA"/>
</dbReference>
<dbReference type="PANTHER" id="PTHR37735">
    <property type="entry name" value="OS08G0567000 PROTEIN"/>
    <property type="match status" value="1"/>
</dbReference>
<reference evidence="4" key="2">
    <citation type="journal article" date="2023" name="Plants (Basel)">
        <title>Annotation of the Turnera subulata (Passifloraceae) Draft Genome Reveals the S-Locus Evolved after the Divergence of Turneroideae from Passifloroideae in a Stepwise Manner.</title>
        <authorList>
            <person name="Henning P.M."/>
            <person name="Roalson E.H."/>
            <person name="Mir W."/>
            <person name="McCubbin A.G."/>
            <person name="Shore J.S."/>
        </authorList>
    </citation>
    <scope>NUCLEOTIDE SEQUENCE</scope>
    <source>
        <strain evidence="4">F60SS</strain>
    </source>
</reference>
<dbReference type="PANTHER" id="PTHR37735:SF1">
    <property type="entry name" value="OS08G0567000 PROTEIN"/>
    <property type="match status" value="1"/>
</dbReference>
<evidence type="ECO:0000259" key="3">
    <source>
        <dbReference type="Pfam" id="PF25070"/>
    </source>
</evidence>
<evidence type="ECO:0000256" key="1">
    <source>
        <dbReference type="SAM" id="Phobius"/>
    </source>
</evidence>
<sequence>MDTLTRTVLHLLLVSALLCSLATAESAGFVLFIDGKTHRYLRSPSPNDAVRSRLMSIPEIGAAVSVLLGFVPPATLSAAGSAKLNEVLKPNPFDRPRAVFALEVSGIEGLQAADGVFRTAFKSKVVSDSDKVDIELPGDEVSVVSLDEGLADFTDKEISDFAYWLGGSYASDVSEALNGELTIPLASGSTMNLHLSKKAEREFIAGLLALFRHSRSAIELHEDLSQSTQRPAELIMGRFDGIKVLDLTVDNVAMHLNYDGEGLFDQTINILALQEQYGTEGVVQQGMELFSLALSKMIDLVQDAYKGQIVGVIFSNGTPLSKSETLNVVLTSRPSARWLEETKSTVNETLPEVARVFLVRKTLAWVSGIILIISTLLGIHFLLNMPLTRDTLLYSNVKLD</sequence>
<keyword evidence="5" id="KW-1185">Reference proteome</keyword>
<dbReference type="InterPro" id="IPR056696">
    <property type="entry name" value="DUF7794"/>
</dbReference>
<keyword evidence="1" id="KW-1133">Transmembrane helix</keyword>
<keyword evidence="1" id="KW-0812">Transmembrane</keyword>
<keyword evidence="1" id="KW-0472">Membrane</keyword>
<evidence type="ECO:0000256" key="2">
    <source>
        <dbReference type="SAM" id="SignalP"/>
    </source>
</evidence>
<gene>
    <name evidence="4" type="ORF">Tsubulata_049739</name>
</gene>
<accession>A0A9Q0FPC6</accession>
<organism evidence="4 5">
    <name type="scientific">Turnera subulata</name>
    <dbReference type="NCBI Taxonomy" id="218843"/>
    <lineage>
        <taxon>Eukaryota</taxon>
        <taxon>Viridiplantae</taxon>
        <taxon>Streptophyta</taxon>
        <taxon>Embryophyta</taxon>
        <taxon>Tracheophyta</taxon>
        <taxon>Spermatophyta</taxon>
        <taxon>Magnoliopsida</taxon>
        <taxon>eudicotyledons</taxon>
        <taxon>Gunneridae</taxon>
        <taxon>Pentapetalae</taxon>
        <taxon>rosids</taxon>
        <taxon>fabids</taxon>
        <taxon>Malpighiales</taxon>
        <taxon>Passifloraceae</taxon>
        <taxon>Turnera</taxon>
    </lineage>
</organism>
<name>A0A9Q0FPC6_9ROSI</name>
<dbReference type="Pfam" id="PF25070">
    <property type="entry name" value="DUF7794"/>
    <property type="match status" value="2"/>
</dbReference>
<keyword evidence="2" id="KW-0732">Signal</keyword>